<gene>
    <name evidence="2" type="ORF">QBC38DRAFT_491109</name>
</gene>
<sequence>MISLTFRTATPSDAPKIQPLVQSAYRGESSRKGWTTEADLLTGTRIDIPGITTKILTPNSAVLLAYTTTQENEELIACCEVLQKSSDTAYFGMFAVDPERQAGGIGKQVLAYAEEYARRNYGVKKMEMTVIGVRKELIGWYRRRGYRDTGKRGEFPVEEVKGMGGHAVRDWKELGFVVLEKGL</sequence>
<dbReference type="Pfam" id="PF00583">
    <property type="entry name" value="Acetyltransf_1"/>
    <property type="match status" value="1"/>
</dbReference>
<dbReference type="CDD" id="cd04301">
    <property type="entry name" value="NAT_SF"/>
    <property type="match status" value="1"/>
</dbReference>
<protein>
    <submittedName>
        <fullName evidence="2">Acyl-CoA N-acyltransferase</fullName>
    </submittedName>
</protein>
<dbReference type="InterPro" id="IPR050276">
    <property type="entry name" value="MshD_Acetyltransferase"/>
</dbReference>
<proteinExistence type="predicted"/>
<evidence type="ECO:0000259" key="1">
    <source>
        <dbReference type="PROSITE" id="PS51186"/>
    </source>
</evidence>
<reference evidence="2" key="1">
    <citation type="journal article" date="2023" name="Mol. Phylogenet. Evol.">
        <title>Genome-scale phylogeny and comparative genomics of the fungal order Sordariales.</title>
        <authorList>
            <person name="Hensen N."/>
            <person name="Bonometti L."/>
            <person name="Westerberg I."/>
            <person name="Brannstrom I.O."/>
            <person name="Guillou S."/>
            <person name="Cros-Aarteil S."/>
            <person name="Calhoun S."/>
            <person name="Haridas S."/>
            <person name="Kuo A."/>
            <person name="Mondo S."/>
            <person name="Pangilinan J."/>
            <person name="Riley R."/>
            <person name="LaButti K."/>
            <person name="Andreopoulos B."/>
            <person name="Lipzen A."/>
            <person name="Chen C."/>
            <person name="Yan M."/>
            <person name="Daum C."/>
            <person name="Ng V."/>
            <person name="Clum A."/>
            <person name="Steindorff A."/>
            <person name="Ohm R.A."/>
            <person name="Martin F."/>
            <person name="Silar P."/>
            <person name="Natvig D.O."/>
            <person name="Lalanne C."/>
            <person name="Gautier V."/>
            <person name="Ament-Velasquez S.L."/>
            <person name="Kruys A."/>
            <person name="Hutchinson M.I."/>
            <person name="Powell A.J."/>
            <person name="Barry K."/>
            <person name="Miller A.N."/>
            <person name="Grigoriev I.V."/>
            <person name="Debuchy R."/>
            <person name="Gladieux P."/>
            <person name="Hiltunen Thoren M."/>
            <person name="Johannesson H."/>
        </authorList>
    </citation>
    <scope>NUCLEOTIDE SEQUENCE</scope>
    <source>
        <strain evidence="2">CBS 990.96</strain>
    </source>
</reference>
<dbReference type="SUPFAM" id="SSF55729">
    <property type="entry name" value="Acyl-CoA N-acyltransferases (Nat)"/>
    <property type="match status" value="1"/>
</dbReference>
<dbReference type="AlphaFoldDB" id="A0AAN6YP27"/>
<evidence type="ECO:0000313" key="3">
    <source>
        <dbReference type="Proteomes" id="UP001301958"/>
    </source>
</evidence>
<dbReference type="PANTHER" id="PTHR43617">
    <property type="entry name" value="L-AMINO ACID N-ACETYLTRANSFERASE"/>
    <property type="match status" value="1"/>
</dbReference>
<dbReference type="PROSITE" id="PS51186">
    <property type="entry name" value="GNAT"/>
    <property type="match status" value="1"/>
</dbReference>
<keyword evidence="3" id="KW-1185">Reference proteome</keyword>
<dbReference type="Gene3D" id="3.40.630.30">
    <property type="match status" value="1"/>
</dbReference>
<organism evidence="2 3">
    <name type="scientific">Podospora fimiseda</name>
    <dbReference type="NCBI Taxonomy" id="252190"/>
    <lineage>
        <taxon>Eukaryota</taxon>
        <taxon>Fungi</taxon>
        <taxon>Dikarya</taxon>
        <taxon>Ascomycota</taxon>
        <taxon>Pezizomycotina</taxon>
        <taxon>Sordariomycetes</taxon>
        <taxon>Sordariomycetidae</taxon>
        <taxon>Sordariales</taxon>
        <taxon>Podosporaceae</taxon>
        <taxon>Podospora</taxon>
    </lineage>
</organism>
<evidence type="ECO:0000313" key="2">
    <source>
        <dbReference type="EMBL" id="KAK4221893.1"/>
    </source>
</evidence>
<dbReference type="GO" id="GO:0016747">
    <property type="term" value="F:acyltransferase activity, transferring groups other than amino-acyl groups"/>
    <property type="evidence" value="ECO:0007669"/>
    <property type="project" value="InterPro"/>
</dbReference>
<dbReference type="PANTHER" id="PTHR43617:SF9">
    <property type="entry name" value="GNAT FAMILY ACETYLTRANSFERASE"/>
    <property type="match status" value="1"/>
</dbReference>
<dbReference type="InterPro" id="IPR000182">
    <property type="entry name" value="GNAT_dom"/>
</dbReference>
<feature type="domain" description="N-acetyltransferase" evidence="1">
    <location>
        <begin position="4"/>
        <end position="175"/>
    </location>
</feature>
<reference evidence="2" key="2">
    <citation type="submission" date="2023-05" db="EMBL/GenBank/DDBJ databases">
        <authorList>
            <consortium name="Lawrence Berkeley National Laboratory"/>
            <person name="Steindorff A."/>
            <person name="Hensen N."/>
            <person name="Bonometti L."/>
            <person name="Westerberg I."/>
            <person name="Brannstrom I.O."/>
            <person name="Guillou S."/>
            <person name="Cros-Aarteil S."/>
            <person name="Calhoun S."/>
            <person name="Haridas S."/>
            <person name="Kuo A."/>
            <person name="Mondo S."/>
            <person name="Pangilinan J."/>
            <person name="Riley R."/>
            <person name="Labutti K."/>
            <person name="Andreopoulos B."/>
            <person name="Lipzen A."/>
            <person name="Chen C."/>
            <person name="Yanf M."/>
            <person name="Daum C."/>
            <person name="Ng V."/>
            <person name="Clum A."/>
            <person name="Ohm R."/>
            <person name="Martin F."/>
            <person name="Silar P."/>
            <person name="Natvig D."/>
            <person name="Lalanne C."/>
            <person name="Gautier V."/>
            <person name="Ament-Velasquez S.L."/>
            <person name="Kruys A."/>
            <person name="Hutchinson M.I."/>
            <person name="Powell A.J."/>
            <person name="Barry K."/>
            <person name="Miller A.N."/>
            <person name="Grigoriev I.V."/>
            <person name="Debuchy R."/>
            <person name="Gladieux P."/>
            <person name="Thoren M.H."/>
            <person name="Johannesson H."/>
        </authorList>
    </citation>
    <scope>NUCLEOTIDE SEQUENCE</scope>
    <source>
        <strain evidence="2">CBS 990.96</strain>
    </source>
</reference>
<dbReference type="InterPro" id="IPR016181">
    <property type="entry name" value="Acyl_CoA_acyltransferase"/>
</dbReference>
<name>A0AAN6YP27_9PEZI</name>
<dbReference type="Proteomes" id="UP001301958">
    <property type="component" value="Unassembled WGS sequence"/>
</dbReference>
<comment type="caution">
    <text evidence="2">The sequence shown here is derived from an EMBL/GenBank/DDBJ whole genome shotgun (WGS) entry which is preliminary data.</text>
</comment>
<dbReference type="EMBL" id="MU865506">
    <property type="protein sequence ID" value="KAK4221893.1"/>
    <property type="molecule type" value="Genomic_DNA"/>
</dbReference>
<accession>A0AAN6YP27</accession>